<proteinExistence type="predicted"/>
<accession>A0A6L6JCE0</accession>
<reference evidence="1 2" key="1">
    <citation type="submission" date="2019-11" db="EMBL/GenBank/DDBJ databases">
        <authorList>
            <person name="Dong K."/>
        </authorList>
    </citation>
    <scope>NUCLEOTIDE SEQUENCE [LARGE SCALE GENOMIC DNA]</scope>
    <source>
        <strain evidence="1 2">NBRC 111993</strain>
    </source>
</reference>
<dbReference type="Proteomes" id="UP000478183">
    <property type="component" value="Unassembled WGS sequence"/>
</dbReference>
<name>A0A6L6JCE0_9RHOB</name>
<dbReference type="EMBL" id="WMIE01000008">
    <property type="protein sequence ID" value="MTH78865.1"/>
    <property type="molecule type" value="Genomic_DNA"/>
</dbReference>
<organism evidence="1 2">
    <name type="scientific">Paracoccus aestuariivivens</name>
    <dbReference type="NCBI Taxonomy" id="1820333"/>
    <lineage>
        <taxon>Bacteria</taxon>
        <taxon>Pseudomonadati</taxon>
        <taxon>Pseudomonadota</taxon>
        <taxon>Alphaproteobacteria</taxon>
        <taxon>Rhodobacterales</taxon>
        <taxon>Paracoccaceae</taxon>
        <taxon>Paracoccus</taxon>
    </lineage>
</organism>
<dbReference type="InterPro" id="IPR023393">
    <property type="entry name" value="START-like_dom_sf"/>
</dbReference>
<dbReference type="SUPFAM" id="SSF55961">
    <property type="entry name" value="Bet v1-like"/>
    <property type="match status" value="1"/>
</dbReference>
<dbReference type="OrthoDB" id="7860307at2"/>
<dbReference type="Gene3D" id="3.30.530.20">
    <property type="match status" value="1"/>
</dbReference>
<dbReference type="AlphaFoldDB" id="A0A6L6JCE0"/>
<gene>
    <name evidence="1" type="ORF">GL286_14125</name>
</gene>
<evidence type="ECO:0000313" key="1">
    <source>
        <dbReference type="EMBL" id="MTH78865.1"/>
    </source>
</evidence>
<keyword evidence="2" id="KW-1185">Reference proteome</keyword>
<evidence type="ECO:0008006" key="3">
    <source>
        <dbReference type="Google" id="ProtNLM"/>
    </source>
</evidence>
<comment type="caution">
    <text evidence="1">The sequence shown here is derived from an EMBL/GenBank/DDBJ whole genome shotgun (WGS) entry which is preliminary data.</text>
</comment>
<protein>
    <recommendedName>
        <fullName evidence="3">SRPBCC family protein</fullName>
    </recommendedName>
</protein>
<evidence type="ECO:0000313" key="2">
    <source>
        <dbReference type="Proteomes" id="UP000478183"/>
    </source>
</evidence>
<sequence length="149" mass="16568">MKFSTREDTDISAENLFAAVSDFPKLERLLLRRGAMVRRTGKTGAESWAIGFDWRGKQRDVDLSVVENAPPEKLVLSGTSDMFDLGIVMTVIPLSLSKSRLIFEVDVRPRGMKARLLLQTAKLSRGQIDRKFAQRIGDFVGRAATGQLG</sequence>